<feature type="domain" description="Histidine kinase" evidence="18">
    <location>
        <begin position="278"/>
        <end position="494"/>
    </location>
</feature>
<keyword evidence="8" id="KW-0547">Nucleotide-binding</keyword>
<dbReference type="InterPro" id="IPR033414">
    <property type="entry name" value="Sensor_dom"/>
</dbReference>
<dbReference type="Gene3D" id="1.20.120.160">
    <property type="entry name" value="HPT domain"/>
    <property type="match status" value="1"/>
</dbReference>
<name>A0ABP7D421_9GAMM</name>
<dbReference type="InterPro" id="IPR003660">
    <property type="entry name" value="HAMP_dom"/>
</dbReference>
<dbReference type="Gene3D" id="1.10.287.130">
    <property type="match status" value="1"/>
</dbReference>
<evidence type="ECO:0000256" key="12">
    <source>
        <dbReference type="ARBA" id="ARBA00023012"/>
    </source>
</evidence>
<dbReference type="InterPro" id="IPR004358">
    <property type="entry name" value="Sig_transdc_His_kin-like_C"/>
</dbReference>
<evidence type="ECO:0000256" key="17">
    <source>
        <dbReference type="SAM" id="Phobius"/>
    </source>
</evidence>
<sequence length="752" mass="83333">MNALFTLLPRYRRRHPLSFRLFLLVLGVSLSLSLLSTVFQLWLDHRQIRQDLDDRLTLIEQSYLDSLTQSLWDLNLPQARLQLESMLDMPHLARLSVTGDALTDPLVLAGNNSSEGFHEYGFDLIYPSPALGPQQVGRLDIAFSKHSIRQQLIDHAQTILLSQTLTILAIALCLMLVFQRRVTRHLERMAHHVAQIGEGQPNSPPLTLAREPGQLPDELDTLVGAINTMRRAVERRQNELQHDKDRLEALVDRRTQHLRQAKEAAEAADSAKSRFIANMTHELRTPMNGIMGTLTLLRPALKDSPEQGMLDILQHSAEHLLMLLNDVLDYAALEQGPLPEEPAPFVLNELLESSVAMMQGYAEAKQIQLQLDAPNAGLWLSGHANRLRQVLINLLSNATKFTDEGGRVTLDARPVDGGWQFSVEDNGIGIALEQQNRIFQRFTQADESIGRRYGGTGLGLAISKRLIEAMGGSMSLQSTPGLGSCFSFILPLTPADTPTTEQESELAVLPSLSLLLVEDVTINRAILAAMLEQHGHLVSQAESGEQAVEMARHQAFDLILMDMHLPGIDGLEASRSIRHQTRGLNRDTPVIALTASVGPDDIRRYLAAGLKAVVAKPVQWPRLTQALSQAMGIRIQPELEQPLLQEHLRVLGRPRLQAMLNQFTEELPARQAAIEQALAAEDHLELGQLAHRLGGTARMLDQTRLAEVLSRLEHTAETQNLLTHRLAGELTQAVMETQQGLSALTSRLGGNN</sequence>
<keyword evidence="6" id="KW-0808">Transferase</keyword>
<gene>
    <name evidence="22" type="ORF">GCM10022421_03740</name>
</gene>
<dbReference type="RefSeq" id="WP_344961839.1">
    <property type="nucleotide sequence ID" value="NZ_BAABDS010000005.1"/>
</dbReference>
<evidence type="ECO:0000313" key="22">
    <source>
        <dbReference type="EMBL" id="GAA3700622.1"/>
    </source>
</evidence>
<evidence type="ECO:0000256" key="9">
    <source>
        <dbReference type="ARBA" id="ARBA00022777"/>
    </source>
</evidence>
<comment type="subcellular location">
    <subcellularLocation>
        <location evidence="2">Cell membrane</location>
        <topology evidence="2">Multi-pass membrane protein</topology>
    </subcellularLocation>
</comment>
<evidence type="ECO:0000256" key="16">
    <source>
        <dbReference type="SAM" id="Coils"/>
    </source>
</evidence>
<dbReference type="SUPFAM" id="SSF52172">
    <property type="entry name" value="CheY-like"/>
    <property type="match status" value="1"/>
</dbReference>
<feature type="modified residue" description="4-aspartylphosphate" evidence="15">
    <location>
        <position position="562"/>
    </location>
</feature>
<dbReference type="InterPro" id="IPR003594">
    <property type="entry name" value="HATPase_dom"/>
</dbReference>
<feature type="coiled-coil region" evidence="16">
    <location>
        <begin position="230"/>
        <end position="264"/>
    </location>
</feature>
<keyword evidence="9" id="KW-0418">Kinase</keyword>
<evidence type="ECO:0000259" key="20">
    <source>
        <dbReference type="PROSITE" id="PS50885"/>
    </source>
</evidence>
<keyword evidence="4" id="KW-1003">Cell membrane</keyword>
<keyword evidence="5 15" id="KW-0597">Phosphoprotein</keyword>
<dbReference type="Gene3D" id="3.40.50.2300">
    <property type="match status" value="1"/>
</dbReference>
<dbReference type="InterPro" id="IPR011006">
    <property type="entry name" value="CheY-like_superfamily"/>
</dbReference>
<feature type="modified residue" description="Phosphohistidine" evidence="14">
    <location>
        <position position="691"/>
    </location>
</feature>
<dbReference type="Pfam" id="PF01627">
    <property type="entry name" value="Hpt"/>
    <property type="match status" value="1"/>
</dbReference>
<dbReference type="PROSITE" id="PS50109">
    <property type="entry name" value="HIS_KIN"/>
    <property type="match status" value="1"/>
</dbReference>
<feature type="domain" description="HAMP" evidence="20">
    <location>
        <begin position="180"/>
        <end position="238"/>
    </location>
</feature>
<dbReference type="Gene3D" id="3.30.565.10">
    <property type="entry name" value="Histidine kinase-like ATPase, C-terminal domain"/>
    <property type="match status" value="1"/>
</dbReference>
<evidence type="ECO:0000256" key="10">
    <source>
        <dbReference type="ARBA" id="ARBA00022840"/>
    </source>
</evidence>
<comment type="catalytic activity">
    <reaction evidence="1">
        <text>ATP + protein L-histidine = ADP + protein N-phospho-L-histidine.</text>
        <dbReference type="EC" id="2.7.13.3"/>
    </reaction>
</comment>
<evidence type="ECO:0000259" key="19">
    <source>
        <dbReference type="PROSITE" id="PS50110"/>
    </source>
</evidence>
<dbReference type="CDD" id="cd00082">
    <property type="entry name" value="HisKA"/>
    <property type="match status" value="1"/>
</dbReference>
<dbReference type="SMART" id="SM00388">
    <property type="entry name" value="HisKA"/>
    <property type="match status" value="1"/>
</dbReference>
<keyword evidence="13 17" id="KW-0472">Membrane</keyword>
<evidence type="ECO:0000256" key="3">
    <source>
        <dbReference type="ARBA" id="ARBA00012438"/>
    </source>
</evidence>
<keyword evidence="16" id="KW-0175">Coiled coil</keyword>
<evidence type="ECO:0000256" key="15">
    <source>
        <dbReference type="PROSITE-ProRule" id="PRU00169"/>
    </source>
</evidence>
<dbReference type="SMART" id="SM00387">
    <property type="entry name" value="HATPase_c"/>
    <property type="match status" value="1"/>
</dbReference>
<keyword evidence="11 17" id="KW-1133">Transmembrane helix</keyword>
<dbReference type="SUPFAM" id="SSF47226">
    <property type="entry name" value="Histidine-containing phosphotransfer domain, HPT domain"/>
    <property type="match status" value="1"/>
</dbReference>
<keyword evidence="12" id="KW-0902">Two-component regulatory system</keyword>
<evidence type="ECO:0000256" key="4">
    <source>
        <dbReference type="ARBA" id="ARBA00022475"/>
    </source>
</evidence>
<evidence type="ECO:0000259" key="21">
    <source>
        <dbReference type="PROSITE" id="PS50894"/>
    </source>
</evidence>
<evidence type="ECO:0000256" key="5">
    <source>
        <dbReference type="ARBA" id="ARBA00022553"/>
    </source>
</evidence>
<evidence type="ECO:0000256" key="7">
    <source>
        <dbReference type="ARBA" id="ARBA00022692"/>
    </source>
</evidence>
<evidence type="ECO:0000256" key="11">
    <source>
        <dbReference type="ARBA" id="ARBA00022989"/>
    </source>
</evidence>
<dbReference type="SMART" id="SM00448">
    <property type="entry name" value="REC"/>
    <property type="match status" value="1"/>
</dbReference>
<dbReference type="SUPFAM" id="SSF55874">
    <property type="entry name" value="ATPase domain of HSP90 chaperone/DNA topoisomerase II/histidine kinase"/>
    <property type="match status" value="1"/>
</dbReference>
<dbReference type="CDD" id="cd16922">
    <property type="entry name" value="HATPase_EvgS-ArcB-TorS-like"/>
    <property type="match status" value="1"/>
</dbReference>
<keyword evidence="23" id="KW-1185">Reference proteome</keyword>
<dbReference type="SUPFAM" id="SSF47384">
    <property type="entry name" value="Homodimeric domain of signal transducing histidine kinase"/>
    <property type="match status" value="1"/>
</dbReference>
<evidence type="ECO:0000259" key="18">
    <source>
        <dbReference type="PROSITE" id="PS50109"/>
    </source>
</evidence>
<evidence type="ECO:0000256" key="1">
    <source>
        <dbReference type="ARBA" id="ARBA00000085"/>
    </source>
</evidence>
<dbReference type="InterPro" id="IPR036097">
    <property type="entry name" value="HisK_dim/P_sf"/>
</dbReference>
<accession>A0ABP7D421</accession>
<dbReference type="InterPro" id="IPR001789">
    <property type="entry name" value="Sig_transdc_resp-reg_receiver"/>
</dbReference>
<dbReference type="PRINTS" id="PR00344">
    <property type="entry name" value="BCTRLSENSOR"/>
</dbReference>
<dbReference type="PROSITE" id="PS50885">
    <property type="entry name" value="HAMP"/>
    <property type="match status" value="1"/>
</dbReference>
<dbReference type="Pfam" id="PF17149">
    <property type="entry name" value="CHASE5"/>
    <property type="match status" value="1"/>
</dbReference>
<evidence type="ECO:0000256" key="13">
    <source>
        <dbReference type="ARBA" id="ARBA00023136"/>
    </source>
</evidence>
<feature type="domain" description="HPt" evidence="21">
    <location>
        <begin position="652"/>
        <end position="748"/>
    </location>
</feature>
<dbReference type="PROSITE" id="PS50110">
    <property type="entry name" value="RESPONSE_REGULATORY"/>
    <property type="match status" value="1"/>
</dbReference>
<dbReference type="Pfam" id="PF02518">
    <property type="entry name" value="HATPase_c"/>
    <property type="match status" value="1"/>
</dbReference>
<evidence type="ECO:0000256" key="8">
    <source>
        <dbReference type="ARBA" id="ARBA00022741"/>
    </source>
</evidence>
<dbReference type="EMBL" id="BAABDS010000005">
    <property type="protein sequence ID" value="GAA3700622.1"/>
    <property type="molecule type" value="Genomic_DNA"/>
</dbReference>
<comment type="caution">
    <text evidence="22">The sequence shown here is derived from an EMBL/GenBank/DDBJ whole genome shotgun (WGS) entry which is preliminary data.</text>
</comment>
<dbReference type="SMART" id="SM00304">
    <property type="entry name" value="HAMP"/>
    <property type="match status" value="1"/>
</dbReference>
<dbReference type="InterPro" id="IPR005467">
    <property type="entry name" value="His_kinase_dom"/>
</dbReference>
<dbReference type="InterPro" id="IPR036890">
    <property type="entry name" value="HATPase_C_sf"/>
</dbReference>
<evidence type="ECO:0000256" key="6">
    <source>
        <dbReference type="ARBA" id="ARBA00022679"/>
    </source>
</evidence>
<keyword evidence="10 22" id="KW-0067">ATP-binding</keyword>
<evidence type="ECO:0000256" key="2">
    <source>
        <dbReference type="ARBA" id="ARBA00004651"/>
    </source>
</evidence>
<dbReference type="Pfam" id="PF00072">
    <property type="entry name" value="Response_reg"/>
    <property type="match status" value="1"/>
</dbReference>
<dbReference type="InterPro" id="IPR008207">
    <property type="entry name" value="Sig_transdc_His_kin_Hpt_dom"/>
</dbReference>
<dbReference type="PROSITE" id="PS50894">
    <property type="entry name" value="HPT"/>
    <property type="match status" value="1"/>
</dbReference>
<dbReference type="InterPro" id="IPR003661">
    <property type="entry name" value="HisK_dim/P_dom"/>
</dbReference>
<dbReference type="Proteomes" id="UP001501479">
    <property type="component" value="Unassembled WGS sequence"/>
</dbReference>
<reference evidence="23" key="1">
    <citation type="journal article" date="2019" name="Int. J. Syst. Evol. Microbiol.">
        <title>The Global Catalogue of Microorganisms (GCM) 10K type strain sequencing project: providing services to taxonomists for standard genome sequencing and annotation.</title>
        <authorList>
            <consortium name="The Broad Institute Genomics Platform"/>
            <consortium name="The Broad Institute Genome Sequencing Center for Infectious Disease"/>
            <person name="Wu L."/>
            <person name="Ma J."/>
        </authorList>
    </citation>
    <scope>NUCLEOTIDE SEQUENCE [LARGE SCALE GENOMIC DNA]</scope>
    <source>
        <strain evidence="23">JCM 17329</strain>
    </source>
</reference>
<proteinExistence type="predicted"/>
<evidence type="ECO:0000313" key="23">
    <source>
        <dbReference type="Proteomes" id="UP001501479"/>
    </source>
</evidence>
<dbReference type="EC" id="2.7.13.3" evidence="3"/>
<dbReference type="GO" id="GO:0005524">
    <property type="term" value="F:ATP binding"/>
    <property type="evidence" value="ECO:0007669"/>
    <property type="project" value="UniProtKB-KW"/>
</dbReference>
<feature type="domain" description="Response regulatory" evidence="19">
    <location>
        <begin position="513"/>
        <end position="631"/>
    </location>
</feature>
<dbReference type="Gene3D" id="6.10.340.10">
    <property type="match status" value="1"/>
</dbReference>
<dbReference type="PANTHER" id="PTHR45339:SF1">
    <property type="entry name" value="HYBRID SIGNAL TRANSDUCTION HISTIDINE KINASE J"/>
    <property type="match status" value="1"/>
</dbReference>
<evidence type="ECO:0000256" key="14">
    <source>
        <dbReference type="PROSITE-ProRule" id="PRU00110"/>
    </source>
</evidence>
<feature type="transmembrane region" description="Helical" evidence="17">
    <location>
        <begin position="21"/>
        <end position="43"/>
    </location>
</feature>
<keyword evidence="7 17" id="KW-0812">Transmembrane</keyword>
<protein>
    <recommendedName>
        <fullName evidence="3">histidine kinase</fullName>
        <ecNumber evidence="3">2.7.13.3</ecNumber>
    </recommendedName>
</protein>
<dbReference type="Pfam" id="PF00512">
    <property type="entry name" value="HisKA"/>
    <property type="match status" value="1"/>
</dbReference>
<dbReference type="Pfam" id="PF00672">
    <property type="entry name" value="HAMP"/>
    <property type="match status" value="1"/>
</dbReference>
<dbReference type="CDD" id="cd17546">
    <property type="entry name" value="REC_hyHK_CKI1_RcsC-like"/>
    <property type="match status" value="1"/>
</dbReference>
<organism evidence="22 23">
    <name type="scientific">Oceanisphaera sediminis</name>
    <dbReference type="NCBI Taxonomy" id="981381"/>
    <lineage>
        <taxon>Bacteria</taxon>
        <taxon>Pseudomonadati</taxon>
        <taxon>Pseudomonadota</taxon>
        <taxon>Gammaproteobacteria</taxon>
        <taxon>Aeromonadales</taxon>
        <taxon>Aeromonadaceae</taxon>
        <taxon>Oceanisphaera</taxon>
    </lineage>
</organism>
<dbReference type="InterPro" id="IPR036641">
    <property type="entry name" value="HPT_dom_sf"/>
</dbReference>
<dbReference type="PANTHER" id="PTHR45339">
    <property type="entry name" value="HYBRID SIGNAL TRANSDUCTION HISTIDINE KINASE J"/>
    <property type="match status" value="1"/>
</dbReference>